<evidence type="ECO:0000256" key="4">
    <source>
        <dbReference type="ARBA" id="ARBA00022692"/>
    </source>
</evidence>
<evidence type="ECO:0000256" key="13">
    <source>
        <dbReference type="SAM" id="Phobius"/>
    </source>
</evidence>
<feature type="domain" description="Cyclic nucleotide-binding" evidence="14">
    <location>
        <begin position="540"/>
        <end position="605"/>
    </location>
</feature>
<dbReference type="InterPro" id="IPR000014">
    <property type="entry name" value="PAS"/>
</dbReference>
<dbReference type="CDD" id="cd00130">
    <property type="entry name" value="PAS"/>
    <property type="match status" value="1"/>
</dbReference>
<dbReference type="SUPFAM" id="SSF55785">
    <property type="entry name" value="PYP-like sensor domain (PAS domain)"/>
    <property type="match status" value="1"/>
</dbReference>
<keyword evidence="10 13" id="KW-0472">Membrane</keyword>
<keyword evidence="9" id="KW-0406">Ion transport</keyword>
<evidence type="ECO:0000256" key="9">
    <source>
        <dbReference type="ARBA" id="ARBA00023065"/>
    </source>
</evidence>
<keyword evidence="3" id="KW-0633">Potassium transport</keyword>
<dbReference type="InterPro" id="IPR014710">
    <property type="entry name" value="RmlC-like_jellyroll"/>
</dbReference>
<dbReference type="RefSeq" id="XP_066936219.1">
    <property type="nucleotide sequence ID" value="XM_067080118.1"/>
</dbReference>
<dbReference type="Gene3D" id="2.60.120.10">
    <property type="entry name" value="Jelly Rolls"/>
    <property type="match status" value="1"/>
</dbReference>
<evidence type="ECO:0000313" key="17">
    <source>
        <dbReference type="Proteomes" id="UP000594262"/>
    </source>
</evidence>
<dbReference type="OrthoDB" id="447251at2759"/>
<dbReference type="SUPFAM" id="SSF81324">
    <property type="entry name" value="Voltage-gated potassium channels"/>
    <property type="match status" value="1"/>
</dbReference>
<evidence type="ECO:0000259" key="14">
    <source>
        <dbReference type="PROSITE" id="PS50042"/>
    </source>
</evidence>
<dbReference type="InterPro" id="IPR035965">
    <property type="entry name" value="PAS-like_dom_sf"/>
</dbReference>
<dbReference type="InterPro" id="IPR005821">
    <property type="entry name" value="Ion_trans_dom"/>
</dbReference>
<dbReference type="SMART" id="SM00100">
    <property type="entry name" value="cNMP"/>
    <property type="match status" value="1"/>
</dbReference>
<protein>
    <submittedName>
        <fullName evidence="16">Uncharacterized protein</fullName>
    </submittedName>
</protein>
<keyword evidence="6" id="KW-0851">Voltage-gated channel</keyword>
<evidence type="ECO:0000259" key="15">
    <source>
        <dbReference type="PROSITE" id="PS50113"/>
    </source>
</evidence>
<evidence type="ECO:0000256" key="6">
    <source>
        <dbReference type="ARBA" id="ARBA00022882"/>
    </source>
</evidence>
<dbReference type="CDD" id="cd00038">
    <property type="entry name" value="CAP_ED"/>
    <property type="match status" value="1"/>
</dbReference>
<proteinExistence type="predicted"/>
<dbReference type="Gene3D" id="3.30.450.20">
    <property type="entry name" value="PAS domain"/>
    <property type="match status" value="1"/>
</dbReference>
<dbReference type="PANTHER" id="PTHR10217">
    <property type="entry name" value="VOLTAGE AND LIGAND GATED POTASSIUM CHANNEL"/>
    <property type="match status" value="1"/>
</dbReference>
<name>A0A7M5XG68_9CNID</name>
<dbReference type="InterPro" id="IPR050818">
    <property type="entry name" value="KCNH_animal-type"/>
</dbReference>
<feature type="compositionally biased region" description="Basic and acidic residues" evidence="12">
    <location>
        <begin position="850"/>
        <end position="859"/>
    </location>
</feature>
<dbReference type="Gene3D" id="1.10.287.630">
    <property type="entry name" value="Helix hairpin bin"/>
    <property type="match status" value="1"/>
</dbReference>
<dbReference type="SUPFAM" id="SSF51206">
    <property type="entry name" value="cAMP-binding domain-like"/>
    <property type="match status" value="1"/>
</dbReference>
<feature type="domain" description="PAC" evidence="15">
    <location>
        <begin position="86"/>
        <end position="138"/>
    </location>
</feature>
<comment type="subcellular location">
    <subcellularLocation>
        <location evidence="1">Membrane</location>
        <topology evidence="1">Multi-pass membrane protein</topology>
    </subcellularLocation>
</comment>
<keyword evidence="7" id="KW-0630">Potassium</keyword>
<evidence type="ECO:0000256" key="12">
    <source>
        <dbReference type="SAM" id="MobiDB-lite"/>
    </source>
</evidence>
<dbReference type="PANTHER" id="PTHR10217:SF435">
    <property type="entry name" value="POTASSIUM VOLTAGE-GATED CHANNEL PROTEIN EAG"/>
    <property type="match status" value="1"/>
</dbReference>
<evidence type="ECO:0000256" key="10">
    <source>
        <dbReference type="ARBA" id="ARBA00023136"/>
    </source>
</evidence>
<evidence type="ECO:0000256" key="11">
    <source>
        <dbReference type="ARBA" id="ARBA00023303"/>
    </source>
</evidence>
<dbReference type="Pfam" id="PF13426">
    <property type="entry name" value="PAS_9"/>
    <property type="match status" value="1"/>
</dbReference>
<feature type="transmembrane region" description="Helical" evidence="13">
    <location>
        <begin position="406"/>
        <end position="425"/>
    </location>
</feature>
<feature type="compositionally biased region" description="Polar residues" evidence="12">
    <location>
        <begin position="820"/>
        <end position="849"/>
    </location>
</feature>
<evidence type="ECO:0000256" key="2">
    <source>
        <dbReference type="ARBA" id="ARBA00022448"/>
    </source>
</evidence>
<feature type="transmembrane region" description="Helical" evidence="13">
    <location>
        <begin position="284"/>
        <end position="302"/>
    </location>
</feature>
<dbReference type="InterPro" id="IPR000595">
    <property type="entry name" value="cNMP-bd_dom"/>
</dbReference>
<dbReference type="InterPro" id="IPR000700">
    <property type="entry name" value="PAS-assoc_C"/>
</dbReference>
<feature type="compositionally biased region" description="Basic and acidic residues" evidence="12">
    <location>
        <begin position="806"/>
        <end position="819"/>
    </location>
</feature>
<evidence type="ECO:0000256" key="5">
    <source>
        <dbReference type="ARBA" id="ARBA00022826"/>
    </source>
</evidence>
<evidence type="ECO:0000256" key="7">
    <source>
        <dbReference type="ARBA" id="ARBA00022958"/>
    </source>
</evidence>
<keyword evidence="2" id="KW-0813">Transport</keyword>
<dbReference type="GO" id="GO:0008076">
    <property type="term" value="C:voltage-gated potassium channel complex"/>
    <property type="evidence" value="ECO:0007669"/>
    <property type="project" value="TreeGrafter"/>
</dbReference>
<dbReference type="PROSITE" id="PS50042">
    <property type="entry name" value="CNMP_BINDING_3"/>
    <property type="match status" value="1"/>
</dbReference>
<organism evidence="16 17">
    <name type="scientific">Clytia hemisphaerica</name>
    <dbReference type="NCBI Taxonomy" id="252671"/>
    <lineage>
        <taxon>Eukaryota</taxon>
        <taxon>Metazoa</taxon>
        <taxon>Cnidaria</taxon>
        <taxon>Hydrozoa</taxon>
        <taxon>Hydroidolina</taxon>
        <taxon>Leptothecata</taxon>
        <taxon>Obeliida</taxon>
        <taxon>Clytiidae</taxon>
        <taxon>Clytia</taxon>
    </lineage>
</organism>
<dbReference type="Pfam" id="PF00027">
    <property type="entry name" value="cNMP_binding"/>
    <property type="match status" value="1"/>
</dbReference>
<feature type="transmembrane region" description="Helical" evidence="13">
    <location>
        <begin position="245"/>
        <end position="264"/>
    </location>
</feature>
<dbReference type="EnsemblMetazoa" id="CLYHEMT023025.1">
    <property type="protein sequence ID" value="CLYHEMP023025.1"/>
    <property type="gene ID" value="CLYHEMG023025"/>
</dbReference>
<dbReference type="Proteomes" id="UP000594262">
    <property type="component" value="Unplaced"/>
</dbReference>
<feature type="transmembrane region" description="Helical" evidence="13">
    <location>
        <begin position="211"/>
        <end position="233"/>
    </location>
</feature>
<feature type="transmembrane region" description="Helical" evidence="13">
    <location>
        <begin position="437"/>
        <end position="457"/>
    </location>
</feature>
<evidence type="ECO:0000256" key="3">
    <source>
        <dbReference type="ARBA" id="ARBA00022538"/>
    </source>
</evidence>
<dbReference type="GO" id="GO:0042391">
    <property type="term" value="P:regulation of membrane potential"/>
    <property type="evidence" value="ECO:0007669"/>
    <property type="project" value="TreeGrafter"/>
</dbReference>
<dbReference type="Gene3D" id="1.10.287.70">
    <property type="match status" value="1"/>
</dbReference>
<evidence type="ECO:0000313" key="16">
    <source>
        <dbReference type="EnsemblMetazoa" id="CLYHEMP023025.1"/>
    </source>
</evidence>
<dbReference type="PROSITE" id="PS50113">
    <property type="entry name" value="PAC"/>
    <property type="match status" value="1"/>
</dbReference>
<keyword evidence="11" id="KW-0407">Ion channel</keyword>
<feature type="compositionally biased region" description="Basic and acidic residues" evidence="12">
    <location>
        <begin position="897"/>
        <end position="915"/>
    </location>
</feature>
<dbReference type="InterPro" id="IPR018490">
    <property type="entry name" value="cNMP-bd_dom_sf"/>
</dbReference>
<keyword evidence="5" id="KW-0631">Potassium channel</keyword>
<keyword evidence="4 13" id="KW-0812">Transmembrane</keyword>
<feature type="transmembrane region" description="Helical" evidence="13">
    <location>
        <begin position="337"/>
        <end position="363"/>
    </location>
</feature>
<keyword evidence="17" id="KW-1185">Reference proteome</keyword>
<dbReference type="GO" id="GO:0005249">
    <property type="term" value="F:voltage-gated potassium channel activity"/>
    <property type="evidence" value="ECO:0007669"/>
    <property type="project" value="InterPro"/>
</dbReference>
<feature type="compositionally biased region" description="Polar residues" evidence="12">
    <location>
        <begin position="871"/>
        <end position="884"/>
    </location>
</feature>
<feature type="region of interest" description="Disordered" evidence="12">
    <location>
        <begin position="806"/>
        <end position="977"/>
    </location>
</feature>
<evidence type="ECO:0000256" key="8">
    <source>
        <dbReference type="ARBA" id="ARBA00022989"/>
    </source>
</evidence>
<sequence length="977" mass="111055">METPQNKFIDNVSELAKEIDANFVLANAALDFYPIIYCSQGFFGDVGWTRNEVTTKDVYLNFMFGRQTGKKPRRLFEKGISKKAFTQVEMILYSKGGTKRWFLVTLMPVKDEHKKTSIFIVFFNYISHLKDPIAESPRRLWKIATRVALKKPSLEYFRRHCDKKKDGEKKRRLDVHTIKAKINYSFIPIYGLTKPQVPRHLIRHSSIGKSIWDWFILLLILYTSVMVPFLIAFETNLDIVHYLDTFVDVMFIFDIVLTFFTTYVENGEIITNAKQIRRHYFRGWFLGDCFGAFPFSFVMYAIDKKEGQVLGILRGLKIIRLIRVAKVRKKIGRYMQMSAVTLGVWLLVFCLCGHWMACVWYLIGTSWDKPGIKKHSWLFILSEIVDQPYNFTAQGDIVEGTGPDLFTVYFSALYYTMSSLTTCGFGNIAPNTAAEKFFGCGSMLLGCVLYALIFGQVTNIISQLQKSSNEFTDQVTTIKNFNKIYKMPPRVAKRFEDYVVSKWAVTKGTDADQIIKPCPRDLQADICMNIHRTVFQNNSAFTHLSEPALRALSRFFYTTRTAPGDKLINTGEEVDTVYFVADGSLEVYSGTELVGLIGPKDSFGKRLTDEDTTKSVYDVKACSYCNIHSVSCDSVADALYLYPEEYDKIKYDLQLAFDITRQLETVTKSGDIISTEELVKEKPELTRDMSRSKVKSSQSLCLGEDGMSDVLTGVEGPGYFATRSHSDVLSGMSELKGELRRETERMNAKMGIVEAQMRLVLKLLRRNNKINDIDPEIGMQLDELMQYDEQEGGEEEDTEWFVADAHGWKEEPPRRDSRLQTKNTGSSSGNSMASVETIPHQQLIQSTSPTDKKASEENKPTQVLPKKTSEISKTQKASTVTTAPSKGFGADLKKKKKPEEQVKSHTVVEVEKDSSQKTSQNMKPAIKKEVSNVRNEAVLPDKGSSSNTKERKAPPIPPRKSLRRGKSKDEDFETINL</sequence>
<accession>A0A7M5XG68</accession>
<keyword evidence="8 13" id="KW-1133">Transmembrane helix</keyword>
<dbReference type="GeneID" id="136823959"/>
<dbReference type="Pfam" id="PF00520">
    <property type="entry name" value="Ion_trans"/>
    <property type="match status" value="1"/>
</dbReference>
<dbReference type="InterPro" id="IPR003938">
    <property type="entry name" value="K_chnl_volt-dep_EAG/ELK/ERG"/>
</dbReference>
<dbReference type="PRINTS" id="PR01463">
    <property type="entry name" value="EAGCHANLFMLY"/>
</dbReference>
<reference evidence="16" key="1">
    <citation type="submission" date="2021-01" db="UniProtKB">
        <authorList>
            <consortium name="EnsemblMetazoa"/>
        </authorList>
    </citation>
    <scope>IDENTIFICATION</scope>
</reference>
<evidence type="ECO:0000256" key="1">
    <source>
        <dbReference type="ARBA" id="ARBA00004141"/>
    </source>
</evidence>
<dbReference type="AlphaFoldDB" id="A0A7M5XG68"/>